<dbReference type="PANTHER" id="PTHR21716:SF4">
    <property type="entry name" value="TRANSMEMBRANE PROTEIN 245"/>
    <property type="match status" value="1"/>
</dbReference>
<keyword evidence="8" id="KW-1185">Reference proteome</keyword>
<feature type="transmembrane region" description="Helical" evidence="6">
    <location>
        <begin position="197"/>
        <end position="216"/>
    </location>
</feature>
<accession>A0ABD5YLK8</accession>
<comment type="similarity">
    <text evidence="2">Belongs to the autoinducer-2 exporter (AI-2E) (TC 2.A.86) family.</text>
</comment>
<evidence type="ECO:0000256" key="5">
    <source>
        <dbReference type="ARBA" id="ARBA00023136"/>
    </source>
</evidence>
<sequence>MSESFVENRALWPWWALVLILTAILLAIAHAFIGTIVFGVFFYYAMRPVNRRVRRFTNGRRLAAALTLFLVFIPLLLFIFYTLLVGLENLNVLLSDQVRQAIRPYLDVSSIVEQPRQTLTFAEQLRQAGPLQDILSTSIGVLVTISNLSINLALIVAIVYYLLQDGARIEAWFRDEVGEDSAAYAYASAVDADLESVYFGNVMAIVMIAVLSVFWYNIYNYLAPSQVMIPVPTLLALLTGIASIIPIIVGKLVYLPITGYLLLLVARTDTQLVWYPALFVVVAFFFLDFVPQTFIQPYIAGRNLHVGLMIFAYVFGGLFFGWYGLFLGPIILVFSLQAIRLVVTDLLHGGPVTPRPTAAEDLGSDPALEQN</sequence>
<evidence type="ECO:0000313" key="8">
    <source>
        <dbReference type="Proteomes" id="UP001596417"/>
    </source>
</evidence>
<comment type="subcellular location">
    <subcellularLocation>
        <location evidence="1">Membrane</location>
        <topology evidence="1">Multi-pass membrane protein</topology>
    </subcellularLocation>
</comment>
<dbReference type="Proteomes" id="UP001596417">
    <property type="component" value="Unassembled WGS sequence"/>
</dbReference>
<evidence type="ECO:0000256" key="3">
    <source>
        <dbReference type="ARBA" id="ARBA00022692"/>
    </source>
</evidence>
<evidence type="ECO:0000256" key="4">
    <source>
        <dbReference type="ARBA" id="ARBA00022989"/>
    </source>
</evidence>
<dbReference type="Pfam" id="PF01594">
    <property type="entry name" value="AI-2E_transport"/>
    <property type="match status" value="1"/>
</dbReference>
<feature type="transmembrane region" description="Helical" evidence="6">
    <location>
        <begin position="12"/>
        <end position="45"/>
    </location>
</feature>
<evidence type="ECO:0000256" key="1">
    <source>
        <dbReference type="ARBA" id="ARBA00004141"/>
    </source>
</evidence>
<dbReference type="GO" id="GO:0016020">
    <property type="term" value="C:membrane"/>
    <property type="evidence" value="ECO:0007669"/>
    <property type="project" value="UniProtKB-SubCell"/>
</dbReference>
<feature type="transmembrane region" description="Helical" evidence="6">
    <location>
        <begin position="139"/>
        <end position="163"/>
    </location>
</feature>
<dbReference type="GeneID" id="76198066"/>
<feature type="transmembrane region" description="Helical" evidence="6">
    <location>
        <begin position="66"/>
        <end position="87"/>
    </location>
</feature>
<gene>
    <name evidence="7" type="ORF">ACFQL7_00755</name>
</gene>
<evidence type="ECO:0000256" key="6">
    <source>
        <dbReference type="SAM" id="Phobius"/>
    </source>
</evidence>
<dbReference type="EMBL" id="JBHTAX010000001">
    <property type="protein sequence ID" value="MFC7188528.1"/>
    <property type="molecule type" value="Genomic_DNA"/>
</dbReference>
<reference evidence="7 8" key="1">
    <citation type="journal article" date="2019" name="Int. J. Syst. Evol. Microbiol.">
        <title>The Global Catalogue of Microorganisms (GCM) 10K type strain sequencing project: providing services to taxonomists for standard genome sequencing and annotation.</title>
        <authorList>
            <consortium name="The Broad Institute Genomics Platform"/>
            <consortium name="The Broad Institute Genome Sequencing Center for Infectious Disease"/>
            <person name="Wu L."/>
            <person name="Ma J."/>
        </authorList>
    </citation>
    <scope>NUCLEOTIDE SEQUENCE [LARGE SCALE GENOMIC DNA]</scope>
    <source>
        <strain evidence="7 8">RDMS1</strain>
    </source>
</reference>
<dbReference type="PANTHER" id="PTHR21716">
    <property type="entry name" value="TRANSMEMBRANE PROTEIN"/>
    <property type="match status" value="1"/>
</dbReference>
<comment type="caution">
    <text evidence="7">The sequence shown here is derived from an EMBL/GenBank/DDBJ whole genome shotgun (WGS) entry which is preliminary data.</text>
</comment>
<dbReference type="InterPro" id="IPR002549">
    <property type="entry name" value="AI-2E-like"/>
</dbReference>
<dbReference type="AlphaFoldDB" id="A0ABD5YLK8"/>
<evidence type="ECO:0000256" key="2">
    <source>
        <dbReference type="ARBA" id="ARBA00009773"/>
    </source>
</evidence>
<proteinExistence type="inferred from homology"/>
<keyword evidence="3 6" id="KW-0812">Transmembrane</keyword>
<keyword evidence="5 6" id="KW-0472">Membrane</keyword>
<evidence type="ECO:0000313" key="7">
    <source>
        <dbReference type="EMBL" id="MFC7188528.1"/>
    </source>
</evidence>
<feature type="transmembrane region" description="Helical" evidence="6">
    <location>
        <begin position="310"/>
        <end position="334"/>
    </location>
</feature>
<organism evidence="7 8">
    <name type="scientific">Halocatena marina</name>
    <dbReference type="NCBI Taxonomy" id="2934937"/>
    <lineage>
        <taxon>Archaea</taxon>
        <taxon>Methanobacteriati</taxon>
        <taxon>Methanobacteriota</taxon>
        <taxon>Stenosarchaea group</taxon>
        <taxon>Halobacteria</taxon>
        <taxon>Halobacteriales</taxon>
        <taxon>Natronomonadaceae</taxon>
        <taxon>Halocatena</taxon>
    </lineage>
</organism>
<feature type="transmembrane region" description="Helical" evidence="6">
    <location>
        <begin position="236"/>
        <end position="265"/>
    </location>
</feature>
<name>A0ABD5YLK8_9EURY</name>
<feature type="transmembrane region" description="Helical" evidence="6">
    <location>
        <begin position="272"/>
        <end position="290"/>
    </location>
</feature>
<protein>
    <submittedName>
        <fullName evidence="7">AI-2E family transporter</fullName>
    </submittedName>
</protein>
<dbReference type="RefSeq" id="WP_264555390.1">
    <property type="nucleotide sequence ID" value="NZ_CP109979.1"/>
</dbReference>
<keyword evidence="4 6" id="KW-1133">Transmembrane helix</keyword>